<dbReference type="AlphaFoldDB" id="A0A7W2ART1"/>
<dbReference type="Gene3D" id="3.40.50.360">
    <property type="match status" value="1"/>
</dbReference>
<protein>
    <submittedName>
        <fullName evidence="1">Uncharacterized protein</fullName>
    </submittedName>
</protein>
<proteinExistence type="predicted"/>
<evidence type="ECO:0000313" key="1">
    <source>
        <dbReference type="EMBL" id="MBA4601925.1"/>
    </source>
</evidence>
<dbReference type="EMBL" id="JACEOL010000020">
    <property type="protein sequence ID" value="MBA4601925.1"/>
    <property type="molecule type" value="Genomic_DNA"/>
</dbReference>
<comment type="caution">
    <text evidence="1">The sequence shown here is derived from an EMBL/GenBank/DDBJ whole genome shotgun (WGS) entry which is preliminary data.</text>
</comment>
<dbReference type="InterPro" id="IPR029039">
    <property type="entry name" value="Flavoprotein-like_sf"/>
</dbReference>
<reference evidence="1 2" key="1">
    <citation type="submission" date="2020-07" db="EMBL/GenBank/DDBJ databases">
        <title>Thermoactinomyces phylogeny.</title>
        <authorList>
            <person name="Dunlap C."/>
        </authorList>
    </citation>
    <scope>NUCLEOTIDE SEQUENCE [LARGE SCALE GENOMIC DNA]</scope>
    <source>
        <strain evidence="1 2">AMNI-1</strain>
    </source>
</reference>
<organism evidence="1 2">
    <name type="scientific">Thermoactinomyces mirandus</name>
    <dbReference type="NCBI Taxonomy" id="2756294"/>
    <lineage>
        <taxon>Bacteria</taxon>
        <taxon>Bacillati</taxon>
        <taxon>Bacillota</taxon>
        <taxon>Bacilli</taxon>
        <taxon>Bacillales</taxon>
        <taxon>Thermoactinomycetaceae</taxon>
        <taxon>Thermoactinomyces</taxon>
    </lineage>
</organism>
<gene>
    <name evidence="1" type="ORF">H2C83_06245</name>
</gene>
<name>A0A7W2ART1_9BACL</name>
<keyword evidence="2" id="KW-1185">Reference proteome</keyword>
<accession>A0A7W2ART1</accession>
<dbReference type="Proteomes" id="UP000538292">
    <property type="component" value="Unassembled WGS sequence"/>
</dbReference>
<sequence>MAPGYTDPAIFEAGGSPYGTTVTVDNDGNWKENAEKAVQHQTRRVLTVAGWIKKGQSQG</sequence>
<evidence type="ECO:0000313" key="2">
    <source>
        <dbReference type="Proteomes" id="UP000538292"/>
    </source>
</evidence>